<dbReference type="PRINTS" id="PR00359">
    <property type="entry name" value="BP450"/>
</dbReference>
<dbReference type="EMBL" id="JAUMKJ010000004">
    <property type="protein sequence ID" value="MDO3676287.1"/>
    <property type="molecule type" value="Genomic_DNA"/>
</dbReference>
<dbReference type="InterPro" id="IPR036396">
    <property type="entry name" value="Cyt_P450_sf"/>
</dbReference>
<evidence type="ECO:0000313" key="6">
    <source>
        <dbReference type="Proteomes" id="UP001168883"/>
    </source>
</evidence>
<dbReference type="Gene3D" id="1.10.630.10">
    <property type="entry name" value="Cytochrome P450"/>
    <property type="match status" value="1"/>
</dbReference>
<dbReference type="Proteomes" id="UP001168883">
    <property type="component" value="Unassembled WGS sequence"/>
</dbReference>
<dbReference type="InterPro" id="IPR017972">
    <property type="entry name" value="Cyt_P450_CS"/>
</dbReference>
<dbReference type="RefSeq" id="WP_302877366.1">
    <property type="nucleotide sequence ID" value="NZ_JAUMKJ010000004.1"/>
</dbReference>
<evidence type="ECO:0000256" key="4">
    <source>
        <dbReference type="RuleBase" id="RU000461"/>
    </source>
</evidence>
<dbReference type="Pfam" id="PF00067">
    <property type="entry name" value="p450"/>
    <property type="match status" value="2"/>
</dbReference>
<name>A0ABT8V4C9_9BACL</name>
<comment type="caution">
    <text evidence="5">The sequence shown here is derived from an EMBL/GenBank/DDBJ whole genome shotgun (WGS) entry which is preliminary data.</text>
</comment>
<evidence type="ECO:0000256" key="3">
    <source>
        <dbReference type="ARBA" id="ARBA00023033"/>
    </source>
</evidence>
<keyword evidence="4" id="KW-0560">Oxidoreductase</keyword>
<organism evidence="5 6">
    <name type="scientific">Paenibacillus ehimensis</name>
    <dbReference type="NCBI Taxonomy" id="79264"/>
    <lineage>
        <taxon>Bacteria</taxon>
        <taxon>Bacillati</taxon>
        <taxon>Bacillota</taxon>
        <taxon>Bacilli</taxon>
        <taxon>Bacillales</taxon>
        <taxon>Paenibacillaceae</taxon>
        <taxon>Paenibacillus</taxon>
    </lineage>
</organism>
<accession>A0ABT8V4C9</accession>
<keyword evidence="4" id="KW-0408">Iron</keyword>
<gene>
    <name evidence="5" type="ORF">Q3C12_04675</name>
</gene>
<keyword evidence="6" id="KW-1185">Reference proteome</keyword>
<sequence length="407" mass="46377">MTMKTRESFPDLNQVTGFTTDEEKFEPFGWYKNMREHSPVHYDEGQDVWSVFKYDDVKRVAEDKDYFSNAVLIPDILKGTLMGLDQPKHTITRSLISRAFTPNAMASWSPRIDSIVAELMASVRDRSRIDIVHDFAVPLPMIVISELLGVPSSDRAQFKEWCSALTLAPQENTPEEYMRVYEKQVQASAKLVSYFQEIIEVKRSQPADDIISDLIQAEEDGYKLSSEELLSNCVFLLIAGNETTTSLITSAIYSFHEHRLFGTLYKQPEFIPSGIEEVLRYRSPFQRSVRKVIQETEIGGKKLKPGDYIVYWIGSANRDEEHFEHADELILDRRNNKHLAFGKGIHVCLGSQLSRLEAKAALTALIQAYPDMAVDPLYRIDMASSNVYGLRSLPVQLGQLHELKEAN</sequence>
<dbReference type="PANTHER" id="PTHR46696">
    <property type="entry name" value="P450, PUTATIVE (EUROFUNG)-RELATED"/>
    <property type="match status" value="1"/>
</dbReference>
<dbReference type="InterPro" id="IPR002397">
    <property type="entry name" value="Cyt_P450_B"/>
</dbReference>
<keyword evidence="2 4" id="KW-0349">Heme</keyword>
<comment type="similarity">
    <text evidence="1 4">Belongs to the cytochrome P450 family.</text>
</comment>
<dbReference type="InterPro" id="IPR001128">
    <property type="entry name" value="Cyt_P450"/>
</dbReference>
<reference evidence="5" key="1">
    <citation type="submission" date="2023-07" db="EMBL/GenBank/DDBJ databases">
        <authorList>
            <person name="Aktuganov G."/>
            <person name="Boyko T."/>
            <person name="Delegan Y."/>
            <person name="Galimzianova N."/>
            <person name="Gilvanova E."/>
            <person name="Korobov V."/>
            <person name="Kuzmina L."/>
            <person name="Melentiev A."/>
            <person name="Milman P."/>
            <person name="Ryabova A."/>
            <person name="Stupak E."/>
            <person name="Yasakov T."/>
            <person name="Zharikova N."/>
            <person name="Zhurenko E."/>
        </authorList>
    </citation>
    <scope>NUCLEOTIDE SEQUENCE</scope>
    <source>
        <strain evidence="5">IB-739</strain>
    </source>
</reference>
<dbReference type="SUPFAM" id="SSF48264">
    <property type="entry name" value="Cytochrome P450"/>
    <property type="match status" value="1"/>
</dbReference>
<dbReference type="PROSITE" id="PS00086">
    <property type="entry name" value="CYTOCHROME_P450"/>
    <property type="match status" value="1"/>
</dbReference>
<proteinExistence type="inferred from homology"/>
<evidence type="ECO:0000313" key="5">
    <source>
        <dbReference type="EMBL" id="MDO3676287.1"/>
    </source>
</evidence>
<evidence type="ECO:0000256" key="2">
    <source>
        <dbReference type="ARBA" id="ARBA00022617"/>
    </source>
</evidence>
<protein>
    <submittedName>
        <fullName evidence="5">Cytochrome P450</fullName>
    </submittedName>
</protein>
<keyword evidence="4" id="KW-0479">Metal-binding</keyword>
<dbReference type="PANTHER" id="PTHR46696:SF1">
    <property type="entry name" value="CYTOCHROME P450 YJIB-RELATED"/>
    <property type="match status" value="1"/>
</dbReference>
<keyword evidence="3 4" id="KW-0503">Monooxygenase</keyword>
<dbReference type="PRINTS" id="PR00385">
    <property type="entry name" value="P450"/>
</dbReference>
<evidence type="ECO:0000256" key="1">
    <source>
        <dbReference type="ARBA" id="ARBA00010617"/>
    </source>
</evidence>
<dbReference type="CDD" id="cd11032">
    <property type="entry name" value="P450_EryK-like"/>
    <property type="match status" value="1"/>
</dbReference>